<dbReference type="PANTHER" id="PTHR30598:SF3">
    <property type="entry name" value="RESPIRATORY NITRATE REDUCTASE 1 GAMMA CHAIN"/>
    <property type="match status" value="1"/>
</dbReference>
<gene>
    <name evidence="11" type="primary">narX_1</name>
    <name evidence="11" type="ORF">NRB20_26670</name>
</gene>
<feature type="transmembrane region" description="Helical" evidence="9">
    <location>
        <begin position="117"/>
        <end position="135"/>
    </location>
</feature>
<evidence type="ECO:0000256" key="9">
    <source>
        <dbReference type="SAM" id="Phobius"/>
    </source>
</evidence>
<evidence type="ECO:0000256" key="3">
    <source>
        <dbReference type="ARBA" id="ARBA00022475"/>
    </source>
</evidence>
<evidence type="ECO:0000256" key="4">
    <source>
        <dbReference type="ARBA" id="ARBA00022692"/>
    </source>
</evidence>
<reference evidence="11 12" key="1">
    <citation type="submission" date="2019-10" db="EMBL/GenBank/DDBJ databases">
        <title>Nocardia macrotermitis sp. nov. and Nocardia aurantia sp. nov., isolated from the gut of fungus growing-termite Macrotermes natalensis.</title>
        <authorList>
            <person name="Benndorf R."/>
            <person name="Schwitalla J."/>
            <person name="Martin K."/>
            <person name="De Beer W."/>
            <person name="Kaster A.-K."/>
            <person name="Vollmers J."/>
            <person name="Poulsen M."/>
            <person name="Beemelmanns C."/>
        </authorList>
    </citation>
    <scope>NUCLEOTIDE SEQUENCE [LARGE SCALE GENOMIC DNA]</scope>
    <source>
        <strain evidence="11 12">RB20</strain>
    </source>
</reference>
<feature type="transmembrane region" description="Helical" evidence="9">
    <location>
        <begin position="6"/>
        <end position="25"/>
    </location>
</feature>
<dbReference type="InterPro" id="IPR023234">
    <property type="entry name" value="NarG-like_domain"/>
</dbReference>
<evidence type="ECO:0000256" key="6">
    <source>
        <dbReference type="ARBA" id="ARBA00022989"/>
    </source>
</evidence>
<evidence type="ECO:0000256" key="8">
    <source>
        <dbReference type="ARBA" id="ARBA00023136"/>
    </source>
</evidence>
<evidence type="ECO:0000313" key="11">
    <source>
        <dbReference type="EMBL" id="MQY19577.1"/>
    </source>
</evidence>
<dbReference type="GO" id="GO:0008940">
    <property type="term" value="F:nitrate reductase activity"/>
    <property type="evidence" value="ECO:0007669"/>
    <property type="project" value="TreeGrafter"/>
</dbReference>
<organism evidence="11 12">
    <name type="scientific">Nocardia macrotermitis</name>
    <dbReference type="NCBI Taxonomy" id="2585198"/>
    <lineage>
        <taxon>Bacteria</taxon>
        <taxon>Bacillati</taxon>
        <taxon>Actinomycetota</taxon>
        <taxon>Actinomycetes</taxon>
        <taxon>Mycobacteriales</taxon>
        <taxon>Nocardiaceae</taxon>
        <taxon>Nocardia</taxon>
    </lineage>
</organism>
<dbReference type="GO" id="GO:0005886">
    <property type="term" value="C:plasma membrane"/>
    <property type="evidence" value="ECO:0007669"/>
    <property type="project" value="UniProtKB-SubCell"/>
</dbReference>
<keyword evidence="5" id="KW-0249">Electron transport</keyword>
<dbReference type="Pfam" id="PF02665">
    <property type="entry name" value="Nitrate_red_gam"/>
    <property type="match status" value="1"/>
</dbReference>
<proteinExistence type="predicted"/>
<evidence type="ECO:0000256" key="7">
    <source>
        <dbReference type="ARBA" id="ARBA00023002"/>
    </source>
</evidence>
<feature type="transmembrane region" description="Helical" evidence="9">
    <location>
        <begin position="176"/>
        <end position="198"/>
    </location>
</feature>
<dbReference type="RefSeq" id="WP_194289834.1">
    <property type="nucleotide sequence ID" value="NZ_WEGK01000005.1"/>
</dbReference>
<sequence>MTTLIWLIVPYLAFASFVLGHWWRWRHDRFRSGVITNRTDVSRTGLWLFRAGVLVVVLPRIAQIVLTRTHFGSPLTIAQVVVASETIAAPIALTGAALLLIPAMVDGSARPVTVVDRITLPVLGAALLSGVLVIFDPKSTGSRDIAAHTLFTWFPSLFSTHPDPAAMADAPLLHRIRALTVVVAIALWPYTRLAGLFFCPIERTVRRLVTALTSVVRQAD</sequence>
<dbReference type="PANTHER" id="PTHR30598">
    <property type="entry name" value="NITRATE REDUCTASE PRIVATE CHAPERONE, REDOX ENZYME MATURATION PROTEIN REMP FAMILY"/>
    <property type="match status" value="1"/>
</dbReference>
<dbReference type="GO" id="GO:0020037">
    <property type="term" value="F:heme binding"/>
    <property type="evidence" value="ECO:0007669"/>
    <property type="project" value="TreeGrafter"/>
</dbReference>
<keyword evidence="4 9" id="KW-0812">Transmembrane</keyword>
<dbReference type="Gene3D" id="1.20.950.20">
    <property type="entry name" value="Transmembrane di-heme cytochromes, Chain C"/>
    <property type="match status" value="1"/>
</dbReference>
<dbReference type="InterPro" id="IPR051936">
    <property type="entry name" value="Heme-iron_electron_transfer"/>
</dbReference>
<comment type="subcellular location">
    <subcellularLocation>
        <location evidence="1">Cell membrane</location>
        <topology evidence="1">Multi-pass membrane protein</topology>
    </subcellularLocation>
</comment>
<keyword evidence="7 11" id="KW-0560">Oxidoreductase</keyword>
<keyword evidence="6 9" id="KW-1133">Transmembrane helix</keyword>
<dbReference type="EMBL" id="WEGK01000005">
    <property type="protein sequence ID" value="MQY19577.1"/>
    <property type="molecule type" value="Genomic_DNA"/>
</dbReference>
<dbReference type="InterPro" id="IPR036197">
    <property type="entry name" value="NarG-like_sf"/>
</dbReference>
<dbReference type="Proteomes" id="UP000438448">
    <property type="component" value="Unassembled WGS sequence"/>
</dbReference>
<dbReference type="SUPFAM" id="SSF103501">
    <property type="entry name" value="Respiratory nitrate reductase 1 gamma chain"/>
    <property type="match status" value="1"/>
</dbReference>
<dbReference type="AlphaFoldDB" id="A0A7K0D1K7"/>
<feature type="domain" description="NarG-like" evidence="10">
    <location>
        <begin position="3"/>
        <end position="209"/>
    </location>
</feature>
<dbReference type="EC" id="1.7.99.4" evidence="11"/>
<evidence type="ECO:0000256" key="5">
    <source>
        <dbReference type="ARBA" id="ARBA00022982"/>
    </source>
</evidence>
<name>A0A7K0D1K7_9NOCA</name>
<protein>
    <submittedName>
        <fullName evidence="11">Nitrate reductase-like protein NarX</fullName>
        <ecNumber evidence="11">1.7.99.4</ecNumber>
    </submittedName>
</protein>
<dbReference type="GO" id="GO:0019645">
    <property type="term" value="P:anaerobic electron transport chain"/>
    <property type="evidence" value="ECO:0007669"/>
    <property type="project" value="TreeGrafter"/>
</dbReference>
<evidence type="ECO:0000313" key="12">
    <source>
        <dbReference type="Proteomes" id="UP000438448"/>
    </source>
</evidence>
<evidence type="ECO:0000256" key="1">
    <source>
        <dbReference type="ARBA" id="ARBA00004651"/>
    </source>
</evidence>
<comment type="caution">
    <text evidence="11">The sequence shown here is derived from an EMBL/GenBank/DDBJ whole genome shotgun (WGS) entry which is preliminary data.</text>
</comment>
<keyword evidence="3" id="KW-1003">Cell membrane</keyword>
<keyword evidence="2" id="KW-0813">Transport</keyword>
<feature type="transmembrane region" description="Helical" evidence="9">
    <location>
        <begin position="86"/>
        <end position="105"/>
    </location>
</feature>
<feature type="transmembrane region" description="Helical" evidence="9">
    <location>
        <begin position="46"/>
        <end position="66"/>
    </location>
</feature>
<keyword evidence="12" id="KW-1185">Reference proteome</keyword>
<evidence type="ECO:0000256" key="2">
    <source>
        <dbReference type="ARBA" id="ARBA00022448"/>
    </source>
</evidence>
<accession>A0A7K0D1K7</accession>
<evidence type="ECO:0000259" key="10">
    <source>
        <dbReference type="Pfam" id="PF02665"/>
    </source>
</evidence>
<keyword evidence="8 9" id="KW-0472">Membrane</keyword>
<dbReference type="GO" id="GO:0009055">
    <property type="term" value="F:electron transfer activity"/>
    <property type="evidence" value="ECO:0007669"/>
    <property type="project" value="TreeGrafter"/>
</dbReference>